<dbReference type="PROSITE" id="PS01195">
    <property type="entry name" value="PEPT_TRNA_HYDROL_1"/>
    <property type="match status" value="1"/>
</dbReference>
<dbReference type="SUPFAM" id="SSF53178">
    <property type="entry name" value="Peptidyl-tRNA hydrolase-like"/>
    <property type="match status" value="1"/>
</dbReference>
<gene>
    <name evidence="1" type="ORF">F2Q70_00036015</name>
</gene>
<name>A0A8S9JWZ0_BRACR</name>
<dbReference type="EMBL" id="QGKY02000246">
    <property type="protein sequence ID" value="KAF2586422.1"/>
    <property type="molecule type" value="Genomic_DNA"/>
</dbReference>
<dbReference type="GO" id="GO:0004045">
    <property type="term" value="F:peptidyl-tRNA hydrolase activity"/>
    <property type="evidence" value="ECO:0007669"/>
    <property type="project" value="InterPro"/>
</dbReference>
<dbReference type="PANTHER" id="PTHR17224">
    <property type="entry name" value="PEPTIDYL-TRNA HYDROLASE"/>
    <property type="match status" value="1"/>
</dbReference>
<dbReference type="Gene3D" id="3.40.50.1470">
    <property type="entry name" value="Peptidyl-tRNA hydrolase"/>
    <property type="match status" value="1"/>
</dbReference>
<protein>
    <recommendedName>
        <fullName evidence="2">Peptidyl-tRNA hydrolase</fullName>
    </recommendedName>
</protein>
<dbReference type="Pfam" id="PF01195">
    <property type="entry name" value="Pept_tRNA_hydro"/>
    <property type="match status" value="1"/>
</dbReference>
<comment type="caution">
    <text evidence="1">The sequence shown here is derived from an EMBL/GenBank/DDBJ whole genome shotgun (WGS) entry which is preliminary data.</text>
</comment>
<sequence length="97" mass="10789">MMLSKLSRRCYCTSVQQPWLFLGLGNPGDKYNGTRHNIGFEMIDVFAESVGIQMNLLNFKAIMGQGFVGDLPVILAKPQTYMNLSGESVILLLPIHV</sequence>
<proteinExistence type="predicted"/>
<dbReference type="InterPro" id="IPR001328">
    <property type="entry name" value="Pept_tRNA_hydro"/>
</dbReference>
<dbReference type="InterPro" id="IPR018171">
    <property type="entry name" value="Pept_tRNA_hydro_CS"/>
</dbReference>
<organism evidence="1">
    <name type="scientific">Brassica cretica</name>
    <name type="common">Mustard</name>
    <dbReference type="NCBI Taxonomy" id="69181"/>
    <lineage>
        <taxon>Eukaryota</taxon>
        <taxon>Viridiplantae</taxon>
        <taxon>Streptophyta</taxon>
        <taxon>Embryophyta</taxon>
        <taxon>Tracheophyta</taxon>
        <taxon>Spermatophyta</taxon>
        <taxon>Magnoliopsida</taxon>
        <taxon>eudicotyledons</taxon>
        <taxon>Gunneridae</taxon>
        <taxon>Pentapetalae</taxon>
        <taxon>rosids</taxon>
        <taxon>malvids</taxon>
        <taxon>Brassicales</taxon>
        <taxon>Brassicaceae</taxon>
        <taxon>Brassiceae</taxon>
        <taxon>Brassica</taxon>
    </lineage>
</organism>
<dbReference type="InterPro" id="IPR036416">
    <property type="entry name" value="Pept_tRNA_hydro_sf"/>
</dbReference>
<dbReference type="AlphaFoldDB" id="A0A8S9JWZ0"/>
<accession>A0A8S9JWZ0</accession>
<evidence type="ECO:0000313" key="1">
    <source>
        <dbReference type="EMBL" id="KAF2586422.1"/>
    </source>
</evidence>
<reference evidence="1" key="1">
    <citation type="submission" date="2019-12" db="EMBL/GenBank/DDBJ databases">
        <title>Genome sequencing and annotation of Brassica cretica.</title>
        <authorList>
            <person name="Studholme D.J."/>
            <person name="Sarris P.F."/>
        </authorList>
    </citation>
    <scope>NUCLEOTIDE SEQUENCE</scope>
    <source>
        <strain evidence="1">PFS-102/07</strain>
        <tissue evidence="1">Leaf</tissue>
    </source>
</reference>
<evidence type="ECO:0008006" key="2">
    <source>
        <dbReference type="Google" id="ProtNLM"/>
    </source>
</evidence>
<dbReference type="PANTHER" id="PTHR17224:SF4">
    <property type="entry name" value="PEPTIDYL-TRNA HYDROLASE, MITOCHONDRIAL"/>
    <property type="match status" value="1"/>
</dbReference>